<dbReference type="EMBL" id="CYKH01000969">
    <property type="protein sequence ID" value="CUG73921.1"/>
    <property type="molecule type" value="Genomic_DNA"/>
</dbReference>
<feature type="non-terminal residue" evidence="2">
    <location>
        <position position="413"/>
    </location>
</feature>
<keyword evidence="1" id="KW-0812">Transmembrane</keyword>
<dbReference type="AlphaFoldDB" id="A0A0S4J744"/>
<protein>
    <submittedName>
        <fullName evidence="2">Membrane-associated protein, putative</fullName>
    </submittedName>
</protein>
<keyword evidence="1" id="KW-0472">Membrane</keyword>
<sequence length="413" mass="44357">MACTVSLRLVLTSMVLVVAIVAAAVSFGPLYTASLNAAVDTGMAFSATISREITASVTRELDAMQNITSVLVNAAKFGGYSEDNVRGVTQWLTYATSFGADSANLIFDSGITWTATREMQNGSDVQHGSCALIKYNMTTAELYMINTSDFSTISGPIFYADALDYRTHAYYPTLRSRQAWGHVTIEEFDGFYEAVLPCGAPLVLPNKTSVGAIYLHTRANVIVEYVRELEVAKTGRVMLFDPSSGSLVATNNPADPLTKSVNGTVVDAKFTDATDPLIRRVALSDGQEIFACSPLPCAFELGHGNDLVYVTVSNVNDSFGLGLRLVVMIPSDDFLGEIRSSATSSLGAAAGAVVGLLLLSIVAVVMIVRPLQRLELKIYASVTLEEDDEDDDGAGKSIFTEVLRIEEAYDKLQ</sequence>
<gene>
    <name evidence="2" type="ORF">BSAL_84295</name>
</gene>
<keyword evidence="3" id="KW-1185">Reference proteome</keyword>
<evidence type="ECO:0000313" key="3">
    <source>
        <dbReference type="Proteomes" id="UP000051952"/>
    </source>
</evidence>
<dbReference type="VEuPathDB" id="TriTrypDB:BSAL_84295"/>
<evidence type="ECO:0000313" key="2">
    <source>
        <dbReference type="EMBL" id="CUG73921.1"/>
    </source>
</evidence>
<name>A0A0S4J744_BODSA</name>
<reference evidence="3" key="1">
    <citation type="submission" date="2015-09" db="EMBL/GenBank/DDBJ databases">
        <authorList>
            <consortium name="Pathogen Informatics"/>
        </authorList>
    </citation>
    <scope>NUCLEOTIDE SEQUENCE [LARGE SCALE GENOMIC DNA]</scope>
    <source>
        <strain evidence="3">Lake Konstanz</strain>
    </source>
</reference>
<accession>A0A0S4J744</accession>
<evidence type="ECO:0000256" key="1">
    <source>
        <dbReference type="SAM" id="Phobius"/>
    </source>
</evidence>
<proteinExistence type="predicted"/>
<dbReference type="Proteomes" id="UP000051952">
    <property type="component" value="Unassembled WGS sequence"/>
</dbReference>
<organism evidence="2 3">
    <name type="scientific">Bodo saltans</name>
    <name type="common">Flagellated protozoan</name>
    <dbReference type="NCBI Taxonomy" id="75058"/>
    <lineage>
        <taxon>Eukaryota</taxon>
        <taxon>Discoba</taxon>
        <taxon>Euglenozoa</taxon>
        <taxon>Kinetoplastea</taxon>
        <taxon>Metakinetoplastina</taxon>
        <taxon>Eubodonida</taxon>
        <taxon>Bodonidae</taxon>
        <taxon>Bodo</taxon>
    </lineage>
</organism>
<keyword evidence="1" id="KW-1133">Transmembrane helix</keyword>
<feature type="transmembrane region" description="Helical" evidence="1">
    <location>
        <begin position="346"/>
        <end position="368"/>
    </location>
</feature>